<sequence length="232" mass="25816">MAAPEEQAPLQEEEEPLDPVLEMQLCARGQVVRELRLSVDPNVVQKYEHVMCFKPDTPPLHVDEIATSWFGKVFDKRAEDDTTGIQIWAASLVMAYWIVDLAPELDGKRVCELGAGCGLPALATLAYSDAKQVVMTDVFEPTLENLRANVKRNGDNNSMASRAAVHCLDWTKPETYRIDPDVAVDQQFDVLLGCDLIYDNALVQPLINTIRALLPVGGTFYYVSGGKRFVFI</sequence>
<dbReference type="SUPFAM" id="SSF53335">
    <property type="entry name" value="S-adenosyl-L-methionine-dependent methyltransferases"/>
    <property type="match status" value="1"/>
</dbReference>
<dbReference type="KEGG" id="mbr:MONBRDRAFT_10114"/>
<proteinExistence type="predicted"/>
<dbReference type="eggNOG" id="KOG2497">
    <property type="taxonomic scope" value="Eukaryota"/>
</dbReference>
<dbReference type="Proteomes" id="UP000001357">
    <property type="component" value="Unassembled WGS sequence"/>
</dbReference>
<keyword evidence="2" id="KW-1185">Reference proteome</keyword>
<gene>
    <name evidence="1" type="ORF">MONBRDRAFT_10114</name>
</gene>
<dbReference type="PANTHER" id="PTHR14614">
    <property type="entry name" value="HEPATOCELLULAR CARCINOMA-ASSOCIATED ANTIGEN"/>
    <property type="match status" value="1"/>
</dbReference>
<dbReference type="Gene3D" id="3.40.50.150">
    <property type="entry name" value="Vaccinia Virus protein VP39"/>
    <property type="match status" value="1"/>
</dbReference>
<evidence type="ECO:0000313" key="1">
    <source>
        <dbReference type="EMBL" id="EDQ87338.1"/>
    </source>
</evidence>
<dbReference type="GO" id="GO:0008276">
    <property type="term" value="F:protein methyltransferase activity"/>
    <property type="evidence" value="ECO:0000318"/>
    <property type="project" value="GO_Central"/>
</dbReference>
<name>A9V594_MONBE</name>
<dbReference type="FunCoup" id="A9V594">
    <property type="interactions" value="1019"/>
</dbReference>
<evidence type="ECO:0000313" key="2">
    <source>
        <dbReference type="Proteomes" id="UP000001357"/>
    </source>
</evidence>
<dbReference type="AlphaFoldDB" id="A9V594"/>
<dbReference type="RefSeq" id="XP_001747951.1">
    <property type="nucleotide sequence ID" value="XM_001747899.1"/>
</dbReference>
<reference evidence="1 2" key="1">
    <citation type="journal article" date="2008" name="Nature">
        <title>The genome of the choanoflagellate Monosiga brevicollis and the origin of metazoans.</title>
        <authorList>
            <consortium name="JGI Sequencing"/>
            <person name="King N."/>
            <person name="Westbrook M.J."/>
            <person name="Young S.L."/>
            <person name="Kuo A."/>
            <person name="Abedin M."/>
            <person name="Chapman J."/>
            <person name="Fairclough S."/>
            <person name="Hellsten U."/>
            <person name="Isogai Y."/>
            <person name="Letunic I."/>
            <person name="Marr M."/>
            <person name="Pincus D."/>
            <person name="Putnam N."/>
            <person name="Rokas A."/>
            <person name="Wright K.J."/>
            <person name="Zuzow R."/>
            <person name="Dirks W."/>
            <person name="Good M."/>
            <person name="Goodstein D."/>
            <person name="Lemons D."/>
            <person name="Li W."/>
            <person name="Lyons J.B."/>
            <person name="Morris A."/>
            <person name="Nichols S."/>
            <person name="Richter D.J."/>
            <person name="Salamov A."/>
            <person name="Bork P."/>
            <person name="Lim W.A."/>
            <person name="Manning G."/>
            <person name="Miller W.T."/>
            <person name="McGinnis W."/>
            <person name="Shapiro H."/>
            <person name="Tjian R."/>
            <person name="Grigoriev I.V."/>
            <person name="Rokhsar D."/>
        </authorList>
    </citation>
    <scope>NUCLEOTIDE SEQUENCE [LARGE SCALE GENOMIC DNA]</scope>
    <source>
        <strain evidence="2">MX1 / ATCC 50154</strain>
    </source>
</reference>
<organism evidence="1 2">
    <name type="scientific">Monosiga brevicollis</name>
    <name type="common">Choanoflagellate</name>
    <dbReference type="NCBI Taxonomy" id="81824"/>
    <lineage>
        <taxon>Eukaryota</taxon>
        <taxon>Choanoflagellata</taxon>
        <taxon>Craspedida</taxon>
        <taxon>Salpingoecidae</taxon>
        <taxon>Monosiga</taxon>
    </lineage>
</organism>
<dbReference type="InParanoid" id="A9V594"/>
<protein>
    <submittedName>
        <fullName evidence="1">Uncharacterized protein</fullName>
    </submittedName>
</protein>
<accession>A9V594</accession>
<dbReference type="EMBL" id="CH991560">
    <property type="protein sequence ID" value="EDQ87338.1"/>
    <property type="molecule type" value="Genomic_DNA"/>
</dbReference>
<dbReference type="Pfam" id="PF10294">
    <property type="entry name" value="Methyltransf_16"/>
    <property type="match status" value="1"/>
</dbReference>
<dbReference type="GeneID" id="5893173"/>
<dbReference type="STRING" id="81824.A9V594"/>
<dbReference type="InterPro" id="IPR019410">
    <property type="entry name" value="Methyltransf_16"/>
</dbReference>
<dbReference type="PANTHER" id="PTHR14614:SF132">
    <property type="entry name" value="PROTEIN-LYSINE METHYLTRANSFERASE C42C1.13"/>
    <property type="match status" value="1"/>
</dbReference>
<dbReference type="InterPro" id="IPR029063">
    <property type="entry name" value="SAM-dependent_MTases_sf"/>
</dbReference>
<dbReference type="CDD" id="cd02440">
    <property type="entry name" value="AdoMet_MTases"/>
    <property type="match status" value="1"/>
</dbReference>